<proteinExistence type="predicted"/>
<dbReference type="STRING" id="1307839.L21SP5_02895"/>
<dbReference type="KEGG" id="blq:L21SP5_02895"/>
<keyword evidence="3" id="KW-1185">Reference proteome</keyword>
<evidence type="ECO:0000313" key="3">
    <source>
        <dbReference type="Proteomes" id="UP000064893"/>
    </source>
</evidence>
<dbReference type="Proteomes" id="UP000064893">
    <property type="component" value="Chromosome"/>
</dbReference>
<organism evidence="2 3">
    <name type="scientific">Salinivirga cyanobacteriivorans</name>
    <dbReference type="NCBI Taxonomy" id="1307839"/>
    <lineage>
        <taxon>Bacteria</taxon>
        <taxon>Pseudomonadati</taxon>
        <taxon>Bacteroidota</taxon>
        <taxon>Bacteroidia</taxon>
        <taxon>Bacteroidales</taxon>
        <taxon>Salinivirgaceae</taxon>
        <taxon>Salinivirga</taxon>
    </lineage>
</organism>
<gene>
    <name evidence="2" type="ORF">L21SP5_02895</name>
</gene>
<name>A0A0S2I272_9BACT</name>
<dbReference type="OrthoDB" id="773198at2"/>
<protein>
    <submittedName>
        <fullName evidence="2">Uncharacterized protein</fullName>
    </submittedName>
</protein>
<accession>A0A0S2I272</accession>
<evidence type="ECO:0000256" key="1">
    <source>
        <dbReference type="SAM" id="MobiDB-lite"/>
    </source>
</evidence>
<dbReference type="EMBL" id="CP013118">
    <property type="protein sequence ID" value="ALO16515.1"/>
    <property type="molecule type" value="Genomic_DNA"/>
</dbReference>
<dbReference type="RefSeq" id="WP_057954909.1">
    <property type="nucleotide sequence ID" value="NZ_CP013118.1"/>
</dbReference>
<reference evidence="2 3" key="1">
    <citation type="submission" date="2015-11" db="EMBL/GenBank/DDBJ databases">
        <title>Description and complete genome sequence of a novel strain predominating in hypersaline microbial mats and representing a new family of the Bacteriodetes phylum.</title>
        <authorList>
            <person name="Spring S."/>
            <person name="Bunk B."/>
            <person name="Sproer C."/>
            <person name="Klenk H.-P."/>
        </authorList>
    </citation>
    <scope>NUCLEOTIDE SEQUENCE [LARGE SCALE GENOMIC DNA]</scope>
    <source>
        <strain evidence="2 3">L21-Spi-D4</strain>
    </source>
</reference>
<dbReference type="AlphaFoldDB" id="A0A0S2I272"/>
<sequence length="80" mass="9487">MDIQARKIQFIREFLKLKNEDMIAKLENLLQQERQKQYQSMNEPMSTETFNSMIDRAEDDSKNSRITSAGDLKNEIDTWS</sequence>
<evidence type="ECO:0000313" key="2">
    <source>
        <dbReference type="EMBL" id="ALO16515.1"/>
    </source>
</evidence>
<feature type="region of interest" description="Disordered" evidence="1">
    <location>
        <begin position="56"/>
        <end position="80"/>
    </location>
</feature>